<reference evidence="2" key="1">
    <citation type="journal article" date="2015" name="Nature">
        <title>Complex archaea that bridge the gap between prokaryotes and eukaryotes.</title>
        <authorList>
            <person name="Spang A."/>
            <person name="Saw J.H."/>
            <person name="Jorgensen S.L."/>
            <person name="Zaremba-Niedzwiedzka K."/>
            <person name="Martijn J."/>
            <person name="Lind A.E."/>
            <person name="van Eijk R."/>
            <person name="Schleper C."/>
            <person name="Guy L."/>
            <person name="Ettema T.J."/>
        </authorList>
    </citation>
    <scope>NUCLEOTIDE SEQUENCE</scope>
</reference>
<accession>A0A0F9L905</accession>
<organism evidence="2">
    <name type="scientific">marine sediment metagenome</name>
    <dbReference type="NCBI Taxonomy" id="412755"/>
    <lineage>
        <taxon>unclassified sequences</taxon>
        <taxon>metagenomes</taxon>
        <taxon>ecological metagenomes</taxon>
    </lineage>
</organism>
<evidence type="ECO:0000256" key="1">
    <source>
        <dbReference type="SAM" id="MobiDB-lite"/>
    </source>
</evidence>
<sequence>MYVSKKIPEHEREKTSTGLDRRVGTPPKQDRPPSPAKFEADMEDFEKLVEFAKKTIEDIAERYKNEATGDAKIIKTEDIVMDIRVRWKCIIPTCFGYGSSPHCPPNSPTYEEMKEIVSQYKYAIMVKYSPRVRTMVMPRYGVEGIQVANEVGELVSMVEAEAGYLGYYLAMGFKGGPCGFCGILNPEYIADFMLGKDIPRCAVLEGKMCNHYLKARPALEACSVDVFATAKKIGWESPYIIMPEHPKESVPFVSWHGIVLLV</sequence>
<name>A0A0F9L905_9ZZZZ</name>
<comment type="caution">
    <text evidence="2">The sequence shown here is derived from an EMBL/GenBank/DDBJ whole genome shotgun (WGS) entry which is preliminary data.</text>
</comment>
<dbReference type="InterPro" id="IPR019271">
    <property type="entry name" value="DUF2284_metal-binding"/>
</dbReference>
<dbReference type="AlphaFoldDB" id="A0A0F9L905"/>
<protein>
    <recommendedName>
        <fullName evidence="3">DUF2284 domain-containing protein</fullName>
    </recommendedName>
</protein>
<dbReference type="Pfam" id="PF10050">
    <property type="entry name" value="DUF2284"/>
    <property type="match status" value="1"/>
</dbReference>
<evidence type="ECO:0000313" key="2">
    <source>
        <dbReference type="EMBL" id="KKM89923.1"/>
    </source>
</evidence>
<proteinExistence type="predicted"/>
<gene>
    <name evidence="2" type="ORF">LCGC14_1243750</name>
</gene>
<feature type="compositionally biased region" description="Basic and acidic residues" evidence="1">
    <location>
        <begin position="1"/>
        <end position="31"/>
    </location>
</feature>
<evidence type="ECO:0008006" key="3">
    <source>
        <dbReference type="Google" id="ProtNLM"/>
    </source>
</evidence>
<dbReference type="EMBL" id="LAZR01006745">
    <property type="protein sequence ID" value="KKM89923.1"/>
    <property type="molecule type" value="Genomic_DNA"/>
</dbReference>
<feature type="region of interest" description="Disordered" evidence="1">
    <location>
        <begin position="1"/>
        <end position="37"/>
    </location>
</feature>